<dbReference type="InterPro" id="IPR000209">
    <property type="entry name" value="Peptidase_S8/S53_dom"/>
</dbReference>
<dbReference type="InterPro" id="IPR051048">
    <property type="entry name" value="Peptidase_S8/S53_subtilisin"/>
</dbReference>
<dbReference type="PANTHER" id="PTHR43399:SF4">
    <property type="entry name" value="CELL WALL-ASSOCIATED PROTEASE"/>
    <property type="match status" value="1"/>
</dbReference>
<dbReference type="PRINTS" id="PR00723">
    <property type="entry name" value="SUBTILISIN"/>
</dbReference>
<name>A0A836B8Y8_9CHLO</name>
<dbReference type="Pfam" id="PF00082">
    <property type="entry name" value="Peptidase_S8"/>
    <property type="match status" value="1"/>
</dbReference>
<reference evidence="9" key="1">
    <citation type="journal article" date="2020" name="bioRxiv">
        <title>Comparative genomics of Chlamydomonas.</title>
        <authorList>
            <person name="Craig R.J."/>
            <person name="Hasan A.R."/>
            <person name="Ness R.W."/>
            <person name="Keightley P.D."/>
        </authorList>
    </citation>
    <scope>NUCLEOTIDE SEQUENCE</scope>
    <source>
        <strain evidence="9">CCAP 11/173</strain>
    </source>
</reference>
<dbReference type="PROSITE" id="PS00137">
    <property type="entry name" value="SUBTILASE_HIS"/>
    <property type="match status" value="1"/>
</dbReference>
<feature type="region of interest" description="Disordered" evidence="6">
    <location>
        <begin position="1"/>
        <end position="21"/>
    </location>
</feature>
<dbReference type="SUPFAM" id="SSF52743">
    <property type="entry name" value="Subtilisin-like"/>
    <property type="match status" value="1"/>
</dbReference>
<keyword evidence="7" id="KW-0812">Transmembrane</keyword>
<feature type="region of interest" description="Disordered" evidence="6">
    <location>
        <begin position="1158"/>
        <end position="1345"/>
    </location>
</feature>
<comment type="caution">
    <text evidence="9">The sequence shown here is derived from an EMBL/GenBank/DDBJ whole genome shotgun (WGS) entry which is preliminary data.</text>
</comment>
<gene>
    <name evidence="9" type="ORF">HYH02_003888</name>
</gene>
<evidence type="ECO:0000256" key="4">
    <source>
        <dbReference type="ARBA" id="ARBA00022825"/>
    </source>
</evidence>
<feature type="compositionally biased region" description="Pro residues" evidence="6">
    <location>
        <begin position="1264"/>
        <end position="1290"/>
    </location>
</feature>
<feature type="compositionally biased region" description="Pro residues" evidence="6">
    <location>
        <begin position="1158"/>
        <end position="1167"/>
    </location>
</feature>
<dbReference type="InterPro" id="IPR015500">
    <property type="entry name" value="Peptidase_S8_subtilisin-rel"/>
</dbReference>
<evidence type="ECO:0000313" key="9">
    <source>
        <dbReference type="EMBL" id="KAG2451282.1"/>
    </source>
</evidence>
<keyword evidence="7" id="KW-1133">Transmembrane helix</keyword>
<feature type="active site" description="Charge relay system" evidence="5">
    <location>
        <position position="312"/>
    </location>
</feature>
<dbReference type="OrthoDB" id="5139247at2759"/>
<dbReference type="GO" id="GO:0004252">
    <property type="term" value="F:serine-type endopeptidase activity"/>
    <property type="evidence" value="ECO:0007669"/>
    <property type="project" value="UniProtKB-UniRule"/>
</dbReference>
<sequence>MAESTQNPLLDPSHGASHSDAKVHKLEQKLHQLKEQKPHAHNTFRDWIHQKPGTFGCLIFLLVTCVVLVAVVPPVCVLVGCGAGRPSDSSESESINRLIVNFDQIGKTVKSKIPPLLYDYLEEVALKSGIQIVSFSDAKVLDEVKKILLSQPDLANLLQDSAQSKPPIQDPLAALAGAAGQAGVPGTRRFLSALDPRRFLQAMSPSTPVPGAPDFYDQYALTMVKASDAWNVTQGTPEVIVAVVDTGCDLSHPDLKDNLWINTKEIPGNGVDDDGNGLIDDVYGYDFAGTCENDYPSNGCGPKPDPQDTGTHGSHCAGIVGAIRNNGVGISGIAPRVKVMCLKVSTPSNNFYTAHILKAYDYAYRMGAHVVSCSFGPAEPNMNKISAEELAAYVAERNLYRAALQPMVDKNMLIIAAAGNENTNLDQLDQHNTTYMPCFMAKEFPENMLCVTATNQDDVRWAEIANNKYIGSNFGLKYADIGAPGRMIISSTPPVAANGMTRWNLKTGSSMATPLVSGIGALVLSVLGTGSGNYFQGKEARKIIVESADPRPGLPVSTGRRVNAANAVRQATARLSGVAGIVTDSSFVRSSQSVTVTGFNETYYDGDVGLTERNDWDLLPVRGVSTRPGLPRFERYKYGAGTTLRMKASVYLPLTGLYAMKINTTASPADLRVLVGQVALNLSAVNLLNSNGGWYEFEVRYRNPSAIIDIQMAEPTGQPGASSSAFSRMTNFYISTPVPPKDYYWAPKIALSSTWQVLTRPVDAVTVGPTSVLESMLQLDSPFNFSNVVPDINFTTPSALRTTLYPGSVVAATDVPKALVGIAHTRLAAPDKPMRFKLTCPYCSMAVNDLRILDVYDAGSPGSATTRISDCISFGTASGTHDIVIRFAAVDSAAAPLTLGWLPCDANPAAEAVSLSTHVMNNLFWKPSSGVAGYVAGLQCDVWPASNRVGPAIYKFRLPASMASTPRALQKNMTTPKDNRALFDDFLRTGCSPLEDKSPGCIGPAMFRFSDTIVNWPNSTAIIGTDLASVYMRCWTYVNRGFRQGFTALPTINNNIYGYMGAQTVLRLEAEKTAAGQLPSAPNVTQLNDHYQLLAVEWRGLNAGTALVGIVNAAASNISMNLDMNNTLLPIPVVAARTPATISFDYSSVAVDPATIPSPPFPAPSRPARPSWPTFPGQLAAEALPAPSPAPAPVPSPATANAASDATTNTTSVPANTTSSAPALAPVPAPSPSPSPTPVHGSGSTQTPSNASNATSGSNVSLPAPAPSPSPSPAPAPAPASLPAPSPSPAPAADGSGGAGNGTSNTNSTSSAATNGNSPANTNTTTSDTNTTATDNGTATASGSGGRRLLQLQESSAGFQAVALGASAWSLRQVDTTSPGLRADVYNPTSTAPYDTVEYLSKLVLNNISFTNYTSLFGNVVSPTVGLSGPLPGKPPLSLFTDGPKPLKGPTPKIEWRARYVRAAGFLYPPQRAATLTRWVVKVVEQTDQSTSITFGDVTIRNAIEFPANAVRETSVPVWLPPGYVPMVVMARSSRTDTAAAYDISLIDAAGAETDVTGDRWYRSV</sequence>
<dbReference type="CDD" id="cd07473">
    <property type="entry name" value="Peptidases_S8_Subtilisin_like"/>
    <property type="match status" value="1"/>
</dbReference>
<dbReference type="Gene3D" id="3.40.50.200">
    <property type="entry name" value="Peptidase S8/S53 domain"/>
    <property type="match status" value="1"/>
</dbReference>
<dbReference type="InterPro" id="IPR036852">
    <property type="entry name" value="Peptidase_S8/S53_dom_sf"/>
</dbReference>
<feature type="active site" description="Charge relay system" evidence="5">
    <location>
        <position position="510"/>
    </location>
</feature>
<evidence type="ECO:0000256" key="6">
    <source>
        <dbReference type="SAM" id="MobiDB-lite"/>
    </source>
</evidence>
<comment type="similarity">
    <text evidence="1 5">Belongs to the peptidase S8 family.</text>
</comment>
<keyword evidence="10" id="KW-1185">Reference proteome</keyword>
<evidence type="ECO:0000256" key="5">
    <source>
        <dbReference type="PROSITE-ProRule" id="PRU01240"/>
    </source>
</evidence>
<evidence type="ECO:0000256" key="7">
    <source>
        <dbReference type="SAM" id="Phobius"/>
    </source>
</evidence>
<feature type="transmembrane region" description="Helical" evidence="7">
    <location>
        <begin position="55"/>
        <end position="80"/>
    </location>
</feature>
<feature type="compositionally biased region" description="Pro residues" evidence="6">
    <location>
        <begin position="1186"/>
        <end position="1196"/>
    </location>
</feature>
<evidence type="ECO:0000256" key="1">
    <source>
        <dbReference type="ARBA" id="ARBA00011073"/>
    </source>
</evidence>
<feature type="active site" description="Charge relay system" evidence="5">
    <location>
        <position position="245"/>
    </location>
</feature>
<feature type="compositionally biased region" description="Polar residues" evidence="6">
    <location>
        <begin position="1246"/>
        <end position="1261"/>
    </location>
</feature>
<feature type="compositionally biased region" description="Low complexity" evidence="6">
    <location>
        <begin position="1197"/>
        <end position="1224"/>
    </location>
</feature>
<dbReference type="PROSITE" id="PS51892">
    <property type="entry name" value="SUBTILASE"/>
    <property type="match status" value="1"/>
</dbReference>
<organism evidence="9 10">
    <name type="scientific">Chlamydomonas schloesseri</name>
    <dbReference type="NCBI Taxonomy" id="2026947"/>
    <lineage>
        <taxon>Eukaryota</taxon>
        <taxon>Viridiplantae</taxon>
        <taxon>Chlorophyta</taxon>
        <taxon>core chlorophytes</taxon>
        <taxon>Chlorophyceae</taxon>
        <taxon>CS clade</taxon>
        <taxon>Chlamydomonadales</taxon>
        <taxon>Chlamydomonadaceae</taxon>
        <taxon>Chlamydomonas</taxon>
    </lineage>
</organism>
<keyword evidence="2 5" id="KW-0645">Protease</keyword>
<evidence type="ECO:0000313" key="10">
    <source>
        <dbReference type="Proteomes" id="UP000613740"/>
    </source>
</evidence>
<evidence type="ECO:0000256" key="3">
    <source>
        <dbReference type="ARBA" id="ARBA00022801"/>
    </source>
</evidence>
<accession>A0A836B8Y8</accession>
<keyword evidence="7" id="KW-0472">Membrane</keyword>
<dbReference type="Proteomes" id="UP000613740">
    <property type="component" value="Unassembled WGS sequence"/>
</dbReference>
<dbReference type="InterPro" id="IPR023827">
    <property type="entry name" value="Peptidase_S8_Asp-AS"/>
</dbReference>
<dbReference type="GO" id="GO:0006508">
    <property type="term" value="P:proteolysis"/>
    <property type="evidence" value="ECO:0007669"/>
    <property type="project" value="UniProtKB-KW"/>
</dbReference>
<protein>
    <recommendedName>
        <fullName evidence="8">Peptidase S8/S53 domain-containing protein</fullName>
    </recommendedName>
</protein>
<dbReference type="EMBL" id="JAEHOD010000008">
    <property type="protein sequence ID" value="KAG2451282.1"/>
    <property type="molecule type" value="Genomic_DNA"/>
</dbReference>
<keyword evidence="4 5" id="KW-0720">Serine protease</keyword>
<dbReference type="PROSITE" id="PS00136">
    <property type="entry name" value="SUBTILASE_ASP"/>
    <property type="match status" value="1"/>
</dbReference>
<feature type="compositionally biased region" description="Low complexity" evidence="6">
    <location>
        <begin position="1302"/>
        <end position="1342"/>
    </location>
</feature>
<keyword evidence="3 5" id="KW-0378">Hydrolase</keyword>
<proteinExistence type="inferred from homology"/>
<dbReference type="InterPro" id="IPR034204">
    <property type="entry name" value="PfSUB1-like_cat_dom"/>
</dbReference>
<feature type="compositionally biased region" description="Pro residues" evidence="6">
    <location>
        <begin position="1225"/>
        <end position="1237"/>
    </location>
</feature>
<dbReference type="PANTHER" id="PTHR43399">
    <property type="entry name" value="SUBTILISIN-RELATED"/>
    <property type="match status" value="1"/>
</dbReference>
<evidence type="ECO:0000259" key="8">
    <source>
        <dbReference type="Pfam" id="PF00082"/>
    </source>
</evidence>
<dbReference type="InterPro" id="IPR022398">
    <property type="entry name" value="Peptidase_S8_His-AS"/>
</dbReference>
<evidence type="ECO:0000256" key="2">
    <source>
        <dbReference type="ARBA" id="ARBA00022670"/>
    </source>
</evidence>
<feature type="domain" description="Peptidase S8/S53" evidence="8">
    <location>
        <begin position="238"/>
        <end position="550"/>
    </location>
</feature>